<dbReference type="InterPro" id="IPR028055">
    <property type="entry name" value="YidC/Oxa/ALB_C"/>
</dbReference>
<sequence length="234" mass="27789">MIIDLWHDFLYQPLFNLLVWIYNNWAEQNLGWAIIYLTILLRVALLPFTVVTERDRLRNEALYEEIKRIDKEFSKDQILKKEEIRRVMKQRHIYPWAKFVSLGIQAVVFVLLYQVFLRGITGDKILKILYPEVDFPGRINTMFYGFDLARTHDTLSAGIVGLWLAAEIYITFRKRPARMADLMYFLLFPLFVFFALWFLPMVKSLFILTSLAFSAIIHQFMKLVFRPKKKAGAH</sequence>
<dbReference type="Proteomes" id="UP000033870">
    <property type="component" value="Unassembled WGS sequence"/>
</dbReference>
<comment type="subcellular location">
    <subcellularLocation>
        <location evidence="1 5">Membrane</location>
        <topology evidence="1 5">Multi-pass membrane protein</topology>
    </subcellularLocation>
</comment>
<comment type="similarity">
    <text evidence="5">Belongs to the OXA1/ALB3/YidC family.</text>
</comment>
<keyword evidence="2 5" id="KW-0812">Transmembrane</keyword>
<reference evidence="8 9" key="1">
    <citation type="journal article" date="2015" name="Nature">
        <title>rRNA introns, odd ribosomes, and small enigmatic genomes across a large radiation of phyla.</title>
        <authorList>
            <person name="Brown C.T."/>
            <person name="Hug L.A."/>
            <person name="Thomas B.C."/>
            <person name="Sharon I."/>
            <person name="Castelle C.J."/>
            <person name="Singh A."/>
            <person name="Wilkins M.J."/>
            <person name="Williams K.H."/>
            <person name="Banfield J.F."/>
        </authorList>
    </citation>
    <scope>NUCLEOTIDE SEQUENCE [LARGE SCALE GENOMIC DNA]</scope>
</reference>
<dbReference type="AlphaFoldDB" id="A0A0G2B7K7"/>
<dbReference type="GO" id="GO:0032977">
    <property type="term" value="F:membrane insertase activity"/>
    <property type="evidence" value="ECO:0007669"/>
    <property type="project" value="InterPro"/>
</dbReference>
<name>A0A0G2B7K7_9BACT</name>
<evidence type="ECO:0000259" key="7">
    <source>
        <dbReference type="Pfam" id="PF02096"/>
    </source>
</evidence>
<dbReference type="InterPro" id="IPR001708">
    <property type="entry name" value="YidC/ALB3/OXA1/COX18"/>
</dbReference>
<evidence type="ECO:0000256" key="2">
    <source>
        <dbReference type="ARBA" id="ARBA00022692"/>
    </source>
</evidence>
<organism evidence="8 9">
    <name type="scientific">Candidatus Magasanikbacteria bacterium GW2011_GWA2_56_11</name>
    <dbReference type="NCBI Taxonomy" id="1619044"/>
    <lineage>
        <taxon>Bacteria</taxon>
        <taxon>Candidatus Magasanikiibacteriota</taxon>
    </lineage>
</organism>
<dbReference type="PANTHER" id="PTHR12428">
    <property type="entry name" value="OXA1"/>
    <property type="match status" value="1"/>
</dbReference>
<proteinExistence type="inferred from homology"/>
<feature type="transmembrane region" description="Helical" evidence="6">
    <location>
        <begin position="205"/>
        <end position="225"/>
    </location>
</feature>
<feature type="transmembrane region" description="Helical" evidence="6">
    <location>
        <begin position="96"/>
        <end position="116"/>
    </location>
</feature>
<keyword evidence="3 6" id="KW-1133">Transmembrane helix</keyword>
<feature type="transmembrane region" description="Helical" evidence="6">
    <location>
        <begin position="182"/>
        <end position="199"/>
    </location>
</feature>
<dbReference type="GO" id="GO:0016020">
    <property type="term" value="C:membrane"/>
    <property type="evidence" value="ECO:0007669"/>
    <property type="project" value="UniProtKB-SubCell"/>
</dbReference>
<feature type="transmembrane region" description="Helical" evidence="6">
    <location>
        <begin position="30"/>
        <end position="51"/>
    </location>
</feature>
<feature type="domain" description="Membrane insertase YidC/Oxa/ALB C-terminal" evidence="7">
    <location>
        <begin position="31"/>
        <end position="221"/>
    </location>
</feature>
<comment type="caution">
    <text evidence="8">The sequence shown here is derived from an EMBL/GenBank/DDBJ whole genome shotgun (WGS) entry which is preliminary data.</text>
</comment>
<dbReference type="PANTHER" id="PTHR12428:SF65">
    <property type="entry name" value="CYTOCHROME C OXIDASE ASSEMBLY PROTEIN COX18, MITOCHONDRIAL"/>
    <property type="match status" value="1"/>
</dbReference>
<keyword evidence="4 6" id="KW-0472">Membrane</keyword>
<protein>
    <submittedName>
        <fullName evidence="8">Membrane protein insertase YidC</fullName>
    </submittedName>
</protein>
<gene>
    <name evidence="8" type="ORF">UY92_C0020G0012</name>
</gene>
<dbReference type="EMBL" id="LCRX01000020">
    <property type="protein sequence ID" value="KKW41424.1"/>
    <property type="molecule type" value="Genomic_DNA"/>
</dbReference>
<evidence type="ECO:0000313" key="8">
    <source>
        <dbReference type="EMBL" id="KKW41424.1"/>
    </source>
</evidence>
<accession>A0A0G2B7K7</accession>
<evidence type="ECO:0000256" key="6">
    <source>
        <dbReference type="SAM" id="Phobius"/>
    </source>
</evidence>
<evidence type="ECO:0000256" key="3">
    <source>
        <dbReference type="ARBA" id="ARBA00022989"/>
    </source>
</evidence>
<feature type="transmembrane region" description="Helical" evidence="6">
    <location>
        <begin position="154"/>
        <end position="170"/>
    </location>
</feature>
<evidence type="ECO:0000256" key="1">
    <source>
        <dbReference type="ARBA" id="ARBA00004141"/>
    </source>
</evidence>
<evidence type="ECO:0000256" key="4">
    <source>
        <dbReference type="ARBA" id="ARBA00023136"/>
    </source>
</evidence>
<dbReference type="STRING" id="1619044.UY92_C0020G0012"/>
<dbReference type="Pfam" id="PF02096">
    <property type="entry name" value="60KD_IMP"/>
    <property type="match status" value="1"/>
</dbReference>
<dbReference type="GO" id="GO:0051205">
    <property type="term" value="P:protein insertion into membrane"/>
    <property type="evidence" value="ECO:0007669"/>
    <property type="project" value="TreeGrafter"/>
</dbReference>
<evidence type="ECO:0000313" key="9">
    <source>
        <dbReference type="Proteomes" id="UP000033870"/>
    </source>
</evidence>
<evidence type="ECO:0000256" key="5">
    <source>
        <dbReference type="RuleBase" id="RU003945"/>
    </source>
</evidence>